<evidence type="ECO:0000256" key="1">
    <source>
        <dbReference type="ARBA" id="ARBA00010556"/>
    </source>
</evidence>
<gene>
    <name evidence="5" type="ORF">ACFOUT_04010</name>
</gene>
<accession>A0ABV8JKW0</accession>
<feature type="region of interest" description="Disordered" evidence="2">
    <location>
        <begin position="1206"/>
        <end position="1233"/>
    </location>
</feature>
<dbReference type="InterPro" id="IPR041246">
    <property type="entry name" value="Bact_MG10"/>
</dbReference>
<protein>
    <submittedName>
        <fullName evidence="5">Alpha-2-macroglobulin</fullName>
    </submittedName>
</protein>
<dbReference type="InterPro" id="IPR001599">
    <property type="entry name" value="Macroglobln_a2"/>
</dbReference>
<dbReference type="Pfam" id="PF01835">
    <property type="entry name" value="MG2"/>
    <property type="match status" value="1"/>
</dbReference>
<comment type="similarity">
    <text evidence="1">Belongs to the protease inhibitor I39 (alpha-2-macroglobulin) family. Bacterial alpha-2-macroglobulin subfamily.</text>
</comment>
<evidence type="ECO:0000313" key="6">
    <source>
        <dbReference type="Proteomes" id="UP001595814"/>
    </source>
</evidence>
<name>A0ABV8JKW0_9FLAO</name>
<feature type="domain" description="Alpha-2-macroglobulin" evidence="4">
    <location>
        <begin position="1243"/>
        <end position="1333"/>
    </location>
</feature>
<dbReference type="EMBL" id="JBHSAW010000004">
    <property type="protein sequence ID" value="MFC4095025.1"/>
    <property type="molecule type" value="Genomic_DNA"/>
</dbReference>
<dbReference type="Pfam" id="PF17973">
    <property type="entry name" value="bMG10"/>
    <property type="match status" value="1"/>
</dbReference>
<dbReference type="InterPro" id="IPR051802">
    <property type="entry name" value="YfhM-like"/>
</dbReference>
<dbReference type="InterPro" id="IPR008930">
    <property type="entry name" value="Terpenoid_cyclase/PrenylTrfase"/>
</dbReference>
<evidence type="ECO:0000313" key="5">
    <source>
        <dbReference type="EMBL" id="MFC4095025.1"/>
    </source>
</evidence>
<evidence type="ECO:0000259" key="4">
    <source>
        <dbReference type="SMART" id="SM01360"/>
    </source>
</evidence>
<sequence>MKYFNIILTLIIFSQMSQAQKGESYEQLWKQVDKLEMEQLTQSAYKVVQGIQAKSQKENNSPQTVKALLYASKYALVLEEEAQLKIIQDFKEEIDKATSPTKNILHSYLANLYWQYVQQNRYRIYNRTETTSKVNPEDFRTWDVTTLFSEITYHFEKSLKESKILQNASLKDFDAIIHKQENSEKYRPTLYDLLAYNALDFYKTSENSINQPSYKFEITNENLLCEAYDFAQRPISSKDSTSLQLKALQTFQGLVQFHFQDPEPSALAHVDIERLKFIFQNAVFEKKEERYVEVLKNTAESLQHHEVSALYQYEIAQQLHNQGNAYKPENNPDAQWKQKEAIEICQQVLAKFPDSYGAEKCKALQSQVKAESLQLTTEKFLPTNKTARLLVKYKNIKGLKLSAHKISEKELEALQKIHPQEKRLSFIQNLKTETSWSATLKNQGDYQQHGIEIELPPLVNGRYIILATTLGESNTFGFSEIQVTDIAVVETKKNQETSYQFINRINGKPLVGAKVNFSYLKNYNQPKMQKTATTDAMGRVTVSPTKEYWSNVKIEVEYGDEIAVFGEYYINEAYEQNEISEDYRCFLFTDRSIYRPGQPLHYKGIAISTKDEKSVVLTNTMVNVNLIDVNGQTLGTQKAKTNEFGSFSGEFIIPTSVLTGSFSLEADGENLNLDGYTTFSVEEYKRPKFQTNFNPVKETYKVNDSVTVTGKAQSYAGSNITQAKVTYKVKRTVQFPRWYYWSRPIFRGSEQEITHGETLTDANGNYHITFKALPDASVPKSSLPTFEYEITADVTDINGETQSTSQTVKVGYHSLNAQIQVAENLQKDPKTTNLTISTTNLNGEFVPVKGIIKIYKLSAPNYVLRQRPWPAPDYQNWNKEDFKELFPHDAYKDEQDFRNWPMGKVVKELNFDTEKTTKIQLEGIQKWTSGKYVLQLETKDKFGNEVNDKAFTTLHSEKDKVVADNQLFDISTDQENYEIGDTAEITLSSNADDLSVSVFVEKDGKKVDERIITLNGNSKTFKVKIDEADLGGFAINYTYAAYNSFESGSLLISVPYPKTDLEIETLTFRDKIAPGSEESWSFKIKGPNGDQISSELLASMYDASLDAFRPHSWSFNPLYRPIYYSQSYANAHTSFGNSSFRTYLDNDLYHYKSQGFDGLNFFGLYFSGGYNMRMRGMVSKSAPVAMAAMDAEADMAGQALEEVVQVGQSPKKEKSSVENASEPSSEEKEGLSVVSVRTNLQETAFFYPHLQTDKEGNVSFSFTSPEALTRWKLQLLAHTKNLNSTVTSMETLTQKELMVIPNAPRFLREGDEIQISTKIANLTNQSLSGSVYIELTDAVNGKDLTPQLLAETTERNFKVDSSGNTQASWRLQIPEGLQAVQYKIVAKAGDYSDGEQNLLPVLTNRMLVTETLPMWVKGNETKKFELTKLKENSSSSLEHHKLTLEVTSNPAWYAVQALPYLMEYPYECSEQIFSRFYANTLASHIINSNPRMKNVFEQWKGTGALKSNLEKNEELKSLLIQETPWLRDAQSESEQKKRIALLFELNNLKAQQTTTLAKLVQNQKASGAWAWFQNGPDNRTITQHIVTGLGHLKKLQVAFAFEQSNLESSIQRALQYLDDEFVEEYEQMKKHSTDLDKNHLSQSQIHYLYMRSFFNDYKTSVKLEKTMDYYWSQAKKYWTKQSLYSKGLLALSLSRHGYNKTAQLILRSLKENSVFNEELGRYWKNNTASWYWYQAPIETQSLLIEAFEEITQDTQTVDELKIWLLKNKQTNQWATTKATTEAIYSLLLSGSDWVSVTDAVEVTVGNKMIDPSQLENVRTEAGTGYFKTSWESSEIKPEMAQVEMTKKGDGISWGALYWQYFEDLDKITSAETPLKLKKQLFLKTNTDTGEKLVEITNSTNLKVGDLVRVRIELRSDREMEFIHMKDMRAAGFEPVNVLSSYKWQDGLGYYESTKDASTNFFFDRLPKGTFVFEYDLRVNNAGEFSNGITTIQNMYAPEFSSQSEGTRVKVNG</sequence>
<dbReference type="SUPFAM" id="SSF48239">
    <property type="entry name" value="Terpenoid cyclases/Protein prenyltransferases"/>
    <property type="match status" value="1"/>
</dbReference>
<organism evidence="5 6">
    <name type="scientific">Euzebyella saccharophila</name>
    <dbReference type="NCBI Taxonomy" id="679664"/>
    <lineage>
        <taxon>Bacteria</taxon>
        <taxon>Pseudomonadati</taxon>
        <taxon>Bacteroidota</taxon>
        <taxon>Flavobacteriia</taxon>
        <taxon>Flavobacteriales</taxon>
        <taxon>Flavobacteriaceae</taxon>
        <taxon>Euzebyella</taxon>
    </lineage>
</organism>
<dbReference type="Gene3D" id="1.50.10.20">
    <property type="match status" value="1"/>
</dbReference>
<dbReference type="InterPro" id="IPR047565">
    <property type="entry name" value="Alpha-macroglob_thiol-ester_cl"/>
</dbReference>
<comment type="caution">
    <text evidence="5">The sequence shown here is derived from an EMBL/GenBank/DDBJ whole genome shotgun (WGS) entry which is preliminary data.</text>
</comment>
<dbReference type="Proteomes" id="UP001595814">
    <property type="component" value="Unassembled WGS sequence"/>
</dbReference>
<dbReference type="InterPro" id="IPR011625">
    <property type="entry name" value="A2M_N_BRD"/>
</dbReference>
<dbReference type="Pfam" id="PF07703">
    <property type="entry name" value="A2M_BRD"/>
    <property type="match status" value="1"/>
</dbReference>
<dbReference type="PANTHER" id="PTHR40094:SF1">
    <property type="entry name" value="UBIQUITIN DOMAIN-CONTAINING PROTEIN"/>
    <property type="match status" value="1"/>
</dbReference>
<feature type="domain" description="Alpha-2-macroglobulin bait region" evidence="3">
    <location>
        <begin position="968"/>
        <end position="1108"/>
    </location>
</feature>
<evidence type="ECO:0000259" key="3">
    <source>
        <dbReference type="SMART" id="SM01359"/>
    </source>
</evidence>
<keyword evidence="6" id="KW-1185">Reference proteome</keyword>
<dbReference type="PANTHER" id="PTHR40094">
    <property type="entry name" value="ALPHA-2-MACROGLOBULIN HOMOLOG"/>
    <property type="match status" value="1"/>
</dbReference>
<dbReference type="SMART" id="SM01419">
    <property type="entry name" value="Thiol-ester_cl"/>
    <property type="match status" value="1"/>
</dbReference>
<evidence type="ECO:0000256" key="2">
    <source>
        <dbReference type="SAM" id="MobiDB-lite"/>
    </source>
</evidence>
<reference evidence="6" key="1">
    <citation type="journal article" date="2019" name="Int. J. Syst. Evol. Microbiol.">
        <title>The Global Catalogue of Microorganisms (GCM) 10K type strain sequencing project: providing services to taxonomists for standard genome sequencing and annotation.</title>
        <authorList>
            <consortium name="The Broad Institute Genomics Platform"/>
            <consortium name="The Broad Institute Genome Sequencing Center for Infectious Disease"/>
            <person name="Wu L."/>
            <person name="Ma J."/>
        </authorList>
    </citation>
    <scope>NUCLEOTIDE SEQUENCE [LARGE SCALE GENOMIC DNA]</scope>
    <source>
        <strain evidence="6">CECT 7477</strain>
    </source>
</reference>
<proteinExistence type="inferred from homology"/>
<dbReference type="Gene3D" id="2.60.40.1930">
    <property type="match status" value="1"/>
</dbReference>
<dbReference type="RefSeq" id="WP_192461246.1">
    <property type="nucleotide sequence ID" value="NZ_JACYFJ010000001.1"/>
</dbReference>
<dbReference type="SMART" id="SM01359">
    <property type="entry name" value="A2M_N_2"/>
    <property type="match status" value="1"/>
</dbReference>
<dbReference type="InterPro" id="IPR002890">
    <property type="entry name" value="MG2"/>
</dbReference>
<dbReference type="SMART" id="SM01360">
    <property type="entry name" value="A2M"/>
    <property type="match status" value="1"/>
</dbReference>
<dbReference type="Pfam" id="PF00207">
    <property type="entry name" value="A2M"/>
    <property type="match status" value="1"/>
</dbReference>